<evidence type="ECO:0000259" key="6">
    <source>
        <dbReference type="PROSITE" id="PS50111"/>
    </source>
</evidence>
<feature type="domain" description="HAMP" evidence="7">
    <location>
        <begin position="213"/>
        <end position="265"/>
    </location>
</feature>
<dbReference type="InterPro" id="IPR051310">
    <property type="entry name" value="MCP_chemotaxis"/>
</dbReference>
<evidence type="ECO:0000256" key="1">
    <source>
        <dbReference type="ARBA" id="ARBA00004370"/>
    </source>
</evidence>
<evidence type="ECO:0000256" key="3">
    <source>
        <dbReference type="ARBA" id="ARBA00029447"/>
    </source>
</evidence>
<reference evidence="8 9" key="1">
    <citation type="submission" date="2017-10" db="EMBL/GenBank/DDBJ databases">
        <title>Two draft genome sequences of Pusillimonas sp. strains isolated from a nitrate- and radionuclide-contaminated groundwater in Russia.</title>
        <authorList>
            <person name="Grouzdev D.S."/>
            <person name="Tourova T.P."/>
            <person name="Goeva M.A."/>
            <person name="Babich T.L."/>
            <person name="Sokolova D.S."/>
            <person name="Abdullin R."/>
            <person name="Poltaraus A.B."/>
            <person name="Toshchakov S.V."/>
            <person name="Nazina T.N."/>
        </authorList>
    </citation>
    <scope>NUCLEOTIDE SEQUENCE [LARGE SCALE GENOMIC DNA]</scope>
    <source>
        <strain evidence="8 9">JR1/69-3-13</strain>
    </source>
</reference>
<dbReference type="OrthoDB" id="9806477at2"/>
<evidence type="ECO:0000256" key="5">
    <source>
        <dbReference type="SAM" id="Phobius"/>
    </source>
</evidence>
<proteinExistence type="inferred from homology"/>
<dbReference type="InterPro" id="IPR004089">
    <property type="entry name" value="MCPsignal_dom"/>
</dbReference>
<keyword evidence="5" id="KW-0812">Transmembrane</keyword>
<evidence type="ECO:0008006" key="10">
    <source>
        <dbReference type="Google" id="ProtNLM"/>
    </source>
</evidence>
<evidence type="ECO:0000256" key="2">
    <source>
        <dbReference type="ARBA" id="ARBA00022481"/>
    </source>
</evidence>
<dbReference type="GO" id="GO:0006935">
    <property type="term" value="P:chemotaxis"/>
    <property type="evidence" value="ECO:0007669"/>
    <property type="project" value="InterPro"/>
</dbReference>
<dbReference type="PANTHER" id="PTHR43531">
    <property type="entry name" value="PROTEIN ICFG"/>
    <property type="match status" value="1"/>
</dbReference>
<comment type="caution">
    <text evidence="8">The sequence shown here is derived from an EMBL/GenBank/DDBJ whole genome shotgun (WGS) entry which is preliminary data.</text>
</comment>
<dbReference type="CDD" id="cd19411">
    <property type="entry name" value="MCP2201-like_sensor"/>
    <property type="match status" value="1"/>
</dbReference>
<evidence type="ECO:0000256" key="4">
    <source>
        <dbReference type="PROSITE-ProRule" id="PRU00284"/>
    </source>
</evidence>
<dbReference type="Pfam" id="PF00015">
    <property type="entry name" value="MCPsignal"/>
    <property type="match status" value="1"/>
</dbReference>
<dbReference type="FunFam" id="1.10.287.950:FF:000001">
    <property type="entry name" value="Methyl-accepting chemotaxis sensory transducer"/>
    <property type="match status" value="1"/>
</dbReference>
<dbReference type="EMBL" id="PDNW01000009">
    <property type="protein sequence ID" value="PLC49699.1"/>
    <property type="molecule type" value="Genomic_DNA"/>
</dbReference>
<dbReference type="Gene3D" id="1.10.287.950">
    <property type="entry name" value="Methyl-accepting chemotaxis protein"/>
    <property type="match status" value="1"/>
</dbReference>
<dbReference type="CDD" id="cd06225">
    <property type="entry name" value="HAMP"/>
    <property type="match status" value="1"/>
</dbReference>
<dbReference type="PANTHER" id="PTHR43531:SF14">
    <property type="entry name" value="METHYL-ACCEPTING CHEMOTAXIS PROTEIN I-RELATED"/>
    <property type="match status" value="1"/>
</dbReference>
<evidence type="ECO:0000259" key="7">
    <source>
        <dbReference type="PROSITE" id="PS50885"/>
    </source>
</evidence>
<feature type="transmembrane region" description="Helical" evidence="5">
    <location>
        <begin position="192"/>
        <end position="209"/>
    </location>
</feature>
<dbReference type="PRINTS" id="PR00260">
    <property type="entry name" value="CHEMTRNSDUCR"/>
</dbReference>
<keyword evidence="2" id="KW-0488">Methylation</keyword>
<dbReference type="GO" id="GO:0004888">
    <property type="term" value="F:transmembrane signaling receptor activity"/>
    <property type="evidence" value="ECO:0007669"/>
    <property type="project" value="InterPro"/>
</dbReference>
<dbReference type="InterPro" id="IPR047347">
    <property type="entry name" value="YvaQ-like_sensor"/>
</dbReference>
<name>A0A2N4U3W6_9BURK</name>
<evidence type="ECO:0000313" key="8">
    <source>
        <dbReference type="EMBL" id="PLC49699.1"/>
    </source>
</evidence>
<dbReference type="CDD" id="cd11386">
    <property type="entry name" value="MCP_signal"/>
    <property type="match status" value="1"/>
</dbReference>
<dbReference type="PROSITE" id="PS50111">
    <property type="entry name" value="CHEMOTAXIS_TRANSDUC_2"/>
    <property type="match status" value="1"/>
</dbReference>
<keyword evidence="5" id="KW-0472">Membrane</keyword>
<dbReference type="Pfam" id="PF00672">
    <property type="entry name" value="HAMP"/>
    <property type="match status" value="1"/>
</dbReference>
<dbReference type="SUPFAM" id="SSF58104">
    <property type="entry name" value="Methyl-accepting chemotaxis protein (MCP) signaling domain"/>
    <property type="match status" value="1"/>
</dbReference>
<keyword evidence="9" id="KW-1185">Reference proteome</keyword>
<dbReference type="Pfam" id="PF12729">
    <property type="entry name" value="4HB_MCP_1"/>
    <property type="match status" value="1"/>
</dbReference>
<dbReference type="GO" id="GO:0005886">
    <property type="term" value="C:plasma membrane"/>
    <property type="evidence" value="ECO:0007669"/>
    <property type="project" value="TreeGrafter"/>
</dbReference>
<keyword evidence="4" id="KW-0807">Transducer</keyword>
<dbReference type="InterPro" id="IPR003660">
    <property type="entry name" value="HAMP_dom"/>
</dbReference>
<sequence>MNMFTNMRIGNRLGLGFAVIVVLTIVITSIGVWRLYTISQTTRYLMTVPLAKERMISDWYRHLTNGINRSMAIAKSTDPELGPFFAEQTKAATQASTELQNKIVPLLVADEEKELFKLIMEHRQVYLSTRDAMTKRKVAGDTEEATRIFTQQFIPGATTYQASVEKLVELQRVFMDQKGAEIAEANASSRRTLIALAVIVALFSVFYAWKLTTGITRPLRRAVDAARNVAGGDLSGKINVHSTDETGQLLQSLKDMTANLLTLVGNVRNGTHSIATASSEIASGNLDLSSRTEEQASSLTETATAMEELTNTVKQTADNAQQANQLAQATSTIAIKGGSAVSEVVSTMGSINESARKIVDIIGVIDGIAFQTNILALNAAVEAARAGEQGKGFAVVATEVRSLAQRSATAAKEIKLLINDAVEKIDTGGRLVQEAGSTIDEVVVSVKRVTDIVGEISMASNEQSIGIEQVNQTILQMDEVTQQNAALVEQAAAATGSMQEQADQLTRAVSVFNLGNHTERAPASRQIASTTQETVGKSALSRKLKALGTA</sequence>
<comment type="subcellular location">
    <subcellularLocation>
        <location evidence="1">Membrane</location>
    </subcellularLocation>
</comment>
<gene>
    <name evidence="8" type="ORF">CR159_12350</name>
</gene>
<dbReference type="SMART" id="SM00304">
    <property type="entry name" value="HAMP"/>
    <property type="match status" value="1"/>
</dbReference>
<comment type="similarity">
    <text evidence="3">Belongs to the methyl-accepting chemotaxis (MCP) protein family.</text>
</comment>
<dbReference type="InterPro" id="IPR024478">
    <property type="entry name" value="HlyB_4HB_MCP"/>
</dbReference>
<dbReference type="SMART" id="SM00283">
    <property type="entry name" value="MA"/>
    <property type="match status" value="1"/>
</dbReference>
<dbReference type="PROSITE" id="PS50885">
    <property type="entry name" value="HAMP"/>
    <property type="match status" value="1"/>
</dbReference>
<organism evidence="8 9">
    <name type="scientific">Pollutimonas subterranea</name>
    <dbReference type="NCBI Taxonomy" id="2045210"/>
    <lineage>
        <taxon>Bacteria</taxon>
        <taxon>Pseudomonadati</taxon>
        <taxon>Pseudomonadota</taxon>
        <taxon>Betaproteobacteria</taxon>
        <taxon>Burkholderiales</taxon>
        <taxon>Alcaligenaceae</taxon>
        <taxon>Pollutimonas</taxon>
    </lineage>
</organism>
<dbReference type="InterPro" id="IPR004090">
    <property type="entry name" value="Chemotax_Me-accpt_rcpt"/>
</dbReference>
<feature type="transmembrane region" description="Helical" evidence="5">
    <location>
        <begin position="12"/>
        <end position="36"/>
    </location>
</feature>
<feature type="domain" description="Methyl-accepting transducer" evidence="6">
    <location>
        <begin position="270"/>
        <end position="499"/>
    </location>
</feature>
<keyword evidence="5" id="KW-1133">Transmembrane helix</keyword>
<dbReference type="Proteomes" id="UP000234190">
    <property type="component" value="Unassembled WGS sequence"/>
</dbReference>
<evidence type="ECO:0000313" key="9">
    <source>
        <dbReference type="Proteomes" id="UP000234190"/>
    </source>
</evidence>
<dbReference type="GO" id="GO:0007165">
    <property type="term" value="P:signal transduction"/>
    <property type="evidence" value="ECO:0007669"/>
    <property type="project" value="UniProtKB-KW"/>
</dbReference>
<protein>
    <recommendedName>
        <fullName evidence="10">Methyl-accepting chemotaxis protein</fullName>
    </recommendedName>
</protein>
<dbReference type="RefSeq" id="WP_102074282.1">
    <property type="nucleotide sequence ID" value="NZ_PDNW01000009.1"/>
</dbReference>
<dbReference type="AlphaFoldDB" id="A0A2N4U3W6"/>
<accession>A0A2N4U3W6</accession>